<sequence>MITLVNIKKAINEVLKTNFPDAKLYAREIEEGFIRPSFFTQLIPATSEYETRNFTSNKLTVIINYFSKDETDLANVKMYDSLRQAFGMNLQIQGRHLIPRDIRADETDGVLQYEFDLDYLDDVPEEEEHYEIMKELYVTTQKE</sequence>
<dbReference type="Pfam" id="PF20765">
    <property type="entry name" value="Phage_tail_terminator_8"/>
    <property type="match status" value="1"/>
</dbReference>
<dbReference type="EMBL" id="BK032625">
    <property type="protein sequence ID" value="DAF51914.1"/>
    <property type="molecule type" value="Genomic_DNA"/>
</dbReference>
<protein>
    <submittedName>
        <fullName evidence="1">Tail completion protein</fullName>
    </submittedName>
</protein>
<evidence type="ECO:0000313" key="1">
    <source>
        <dbReference type="EMBL" id="DAF51914.1"/>
    </source>
</evidence>
<proteinExistence type="predicted"/>
<name>A0A8S5SMX0_9CAUD</name>
<reference evidence="1" key="1">
    <citation type="journal article" date="2021" name="Proc. Natl. Acad. Sci. U.S.A.">
        <title>A Catalog of Tens of Thousands of Viruses from Human Metagenomes Reveals Hidden Associations with Chronic Diseases.</title>
        <authorList>
            <person name="Tisza M.J."/>
            <person name="Buck C.B."/>
        </authorList>
    </citation>
    <scope>NUCLEOTIDE SEQUENCE</scope>
    <source>
        <strain evidence="1">CtOb14</strain>
    </source>
</reference>
<organism evidence="1">
    <name type="scientific">Siphoviridae sp. ctOb14</name>
    <dbReference type="NCBI Taxonomy" id="2827862"/>
    <lineage>
        <taxon>Viruses</taxon>
        <taxon>Duplodnaviria</taxon>
        <taxon>Heunggongvirae</taxon>
        <taxon>Uroviricota</taxon>
        <taxon>Caudoviricetes</taxon>
    </lineage>
</organism>
<dbReference type="InterPro" id="IPR049254">
    <property type="entry name" value="Phage_tail_terminator"/>
</dbReference>
<accession>A0A8S5SMX0</accession>